<evidence type="ECO:0000313" key="1">
    <source>
        <dbReference type="EMBL" id="ALI09566.1"/>
    </source>
</evidence>
<organism evidence="1 2">
    <name type="scientific">Pseudomonas fluorescens</name>
    <dbReference type="NCBI Taxonomy" id="294"/>
    <lineage>
        <taxon>Bacteria</taxon>
        <taxon>Pseudomonadati</taxon>
        <taxon>Pseudomonadota</taxon>
        <taxon>Gammaproteobacteria</taxon>
        <taxon>Pseudomonadales</taxon>
        <taxon>Pseudomonadaceae</taxon>
        <taxon>Pseudomonas</taxon>
    </lineage>
</organism>
<dbReference type="InterPro" id="IPR009091">
    <property type="entry name" value="RCC1/BLIP-II"/>
</dbReference>
<gene>
    <name evidence="1" type="ORF">AO356_23015</name>
</gene>
<accession>A0A0N9WD42</accession>
<dbReference type="EMBL" id="CP012831">
    <property type="protein sequence ID" value="ALI09566.1"/>
    <property type="molecule type" value="Genomic_DNA"/>
</dbReference>
<evidence type="ECO:0000313" key="2">
    <source>
        <dbReference type="Proteomes" id="UP000059425"/>
    </source>
</evidence>
<name>A0A0N9WD42_PSEFL</name>
<proteinExistence type="predicted"/>
<sequence>MLTQPKKDVSTLALLPPDIPGRTEQDLPSGEWGLNFAAVQGNFPNKGLKVYIPPWATLMDIGDNVKLLLDGGVVDQHTITDETERNERVTLWVPPGRLQTGPHELTYVIKRPSQAEETYTPPVRLYVKLELPGGQDTDPDPGSHSELYMYIDPALVEDGVDQDTAENGVDIIVRAKPGSPSPLPYPNIAEGDLIHLSWGGAPVPCAPVTREQIDDPASYPIIIHVSKEIIREEVGDSGPEGLAVSFKIYDLVNNVSEDWCREIRLVVDTGSSRLDAPILEQANGNVLDLDTLGDEALKLQVWADDIDLFEKDDVIILRVKGTTLDGDPVEETVRHPIEKNPPVVEVVLLSNSSARALAKTQAVFSYKLERNGIVIQQSKGRFVNIIGEPTVLAAPIAEDAQSGALDPDLTSTRIRIPFDERIEEGMAIELKWFGTRPDQSSYEPELEWYFPSREEVESKDDFFITVEGRHLKTLEGGTLDLSYNLLSDENGEIVRRGSRHAALLNVGEPQFELVKAIVDGEQAGALEPGDLPNGTSKVTCPAPVENPSKPNDRVSWQLLDAQGVQLFEDSKTLNALSAGKKVEFPLGAAFVQQYFEAHRGEELTVKYDIWRSETGKYSYANPLEFVIGEARQPLLDPAKVREAVDDVLDPANALNGAHIDIEANDPENAGDHFYVTWTTQDGVLRFEDDKSITGNMQGKPVEFPVPRSAVLASVDQIVTISYRVELFEGGEAPGEDYQLLVEEQMFALPIATFKEATGEQEDQLNPDRVYPNGATVVIKASALLKTDDEITVTVVGQSTTRYPHTVLPSEADKELSSIKVPYAVINANDGNSISLSYTVVRKAGGTDGPSTPSVYDVRKVVGSGALKVMGARYNRSTYRASGSSRVLSAFNATTGQPIQAQWKYATGDQWTTADIWRDSSPHQPLQVRTSDDQLTLNPANIIGNGIDTTVTGLAAFVAHRDVGDVLGWGNAGYGGAIPPTIITMDDIVEVSCTRSAYAGRRSNSAVVTWGTSAEGGLMTGIDPLNFTQVVGNATAFAGLKNTRKVVAWGVAAAGGTVPEAIGNLSDVVEVIAGGLAFAALRETEQVVAWGDATTGGTVPADIAGFTDIKTVLGNYNAFAAHRRNGRVVAWGSATAGGTVPPAIAAMTIIELSCGNAQAFAARNDQGQVVAWGAEEYGGTIDPLIGGLTDIIEVCSTWRAFAARRENGHVVAWGRPAEGGEVPGDIAGLDDIVQVAGSSMAFAALRKNGTVVAWGNATVGGDTSAVVGQLTQVQALYSNTHGFVALTADGRVVTWGHAGGGGDSSAVQDRLEGKVSYKANASSRGRALKANQLAGIVRQSL</sequence>
<dbReference type="PANTHER" id="PTHR45982">
    <property type="entry name" value="REGULATOR OF CHROMOSOME CONDENSATION"/>
    <property type="match status" value="1"/>
</dbReference>
<dbReference type="InterPro" id="IPR051553">
    <property type="entry name" value="Ran_GTPase-activating"/>
</dbReference>
<reference evidence="2" key="1">
    <citation type="submission" date="2015-09" db="EMBL/GenBank/DDBJ databases">
        <title>Whole genome sequence of Pseudomonas fluorescens FW300-N2C3.</title>
        <authorList>
            <person name="Ray J."/>
            <person name="Melnyk R."/>
            <person name="Deutschbauer A."/>
        </authorList>
    </citation>
    <scope>NUCLEOTIDE SEQUENCE [LARGE SCALE GENOMIC DNA]</scope>
    <source>
        <strain evidence="2">FW300-N2C3</strain>
    </source>
</reference>
<dbReference type="RefSeq" id="WP_060741708.1">
    <property type="nucleotide sequence ID" value="NZ_CP012831.1"/>
</dbReference>
<reference evidence="1 2" key="2">
    <citation type="journal article" date="2018" name="Nature">
        <title>Mutant phenotypes for thousands of bacterial genes of unknown function.</title>
        <authorList>
            <person name="Price M.N."/>
            <person name="Wetmore K.M."/>
            <person name="Waters R.J."/>
            <person name="Callaghan M."/>
            <person name="Ray J."/>
            <person name="Liu H."/>
            <person name="Kuehl J.V."/>
            <person name="Melnyk R.A."/>
            <person name="Lamson J.S."/>
            <person name="Suh Y."/>
            <person name="Carlson H.K."/>
            <person name="Esquivel Z."/>
            <person name="Sadeeshkumar H."/>
            <person name="Chakraborty R."/>
            <person name="Zane G.M."/>
            <person name="Rubin B.E."/>
            <person name="Wall J.D."/>
            <person name="Visel A."/>
            <person name="Bristow J."/>
            <person name="Blow M.J."/>
            <person name="Arkin A.P."/>
            <person name="Deutschbauer A.M."/>
        </authorList>
    </citation>
    <scope>NUCLEOTIDE SEQUENCE [LARGE SCALE GENOMIC DNA]</scope>
    <source>
        <strain evidence="1 2">FW300-N2C3</strain>
    </source>
</reference>
<dbReference type="OrthoDB" id="6461088at2"/>
<protein>
    <submittedName>
        <fullName evidence="1">Uncharacterized protein</fullName>
    </submittedName>
</protein>
<dbReference type="SUPFAM" id="SSF50985">
    <property type="entry name" value="RCC1/BLIP-II"/>
    <property type="match status" value="1"/>
</dbReference>
<dbReference type="Proteomes" id="UP000059425">
    <property type="component" value="Chromosome"/>
</dbReference>
<dbReference type="PANTHER" id="PTHR45982:SF1">
    <property type="entry name" value="REGULATOR OF CHROMOSOME CONDENSATION"/>
    <property type="match status" value="1"/>
</dbReference>
<dbReference type="Gene3D" id="2.130.10.30">
    <property type="entry name" value="Regulator of chromosome condensation 1/beta-lactamase-inhibitor protein II"/>
    <property type="match status" value="2"/>
</dbReference>